<evidence type="ECO:0000256" key="1">
    <source>
        <dbReference type="ARBA" id="ARBA00007718"/>
    </source>
</evidence>
<evidence type="ECO:0000313" key="9">
    <source>
        <dbReference type="EMBL" id="NMN67288.1"/>
    </source>
</evidence>
<evidence type="ECO:0000256" key="7">
    <source>
        <dbReference type="HAMAP-Rule" id="MF_00323"/>
    </source>
</evidence>
<dbReference type="InterPro" id="IPR033644">
    <property type="entry name" value="Ferrochelatase_C"/>
</dbReference>
<keyword evidence="5 7" id="KW-0627">Porphyrin biosynthesis</keyword>
<accession>A0ABX1SZK9</accession>
<sequence length="344" mass="39453">MKKAIILFNLGGPDKMESVEPFLFNLFNDPAILNLPTFLRYPLAKLISNRRAPVAKKIYAELGGSSPILKLTEEQSGALEIELNQTQEEDEYKCYIVMRCWNPRAKDVIKDVQLYDPNEVILMPLYPQYSAATSGSSIKEWKDVCKKNNYQVRTSTICCYPTDSNFINAHRKEIIKKIKDLKNFKLIFSAHGLPEKNIEKGDPYQWQVEQSVKKIVESLNDENLDWVLSYQSRVGPLKWIGPSTEDIIIENSKIGKHIVLVPIAFVSEHSETLVELDIEYKEIADANGCKNYTRVPALGINEDFIKAMSELIIKKNEYKISENLYPPKMQCPSNFKKCPCLNYE</sequence>
<comment type="subcellular location">
    <subcellularLocation>
        <location evidence="7 8">Cytoplasm</location>
    </subcellularLocation>
</comment>
<dbReference type="EMBL" id="LANA01000001">
    <property type="protein sequence ID" value="NMN67288.1"/>
    <property type="molecule type" value="Genomic_DNA"/>
</dbReference>
<dbReference type="InterPro" id="IPR033659">
    <property type="entry name" value="Ferrochelatase_N"/>
</dbReference>
<comment type="catalytic activity">
    <reaction evidence="6">
        <text>Fe-coproporphyrin III + 2 H(+) = coproporphyrin III + Fe(2+)</text>
        <dbReference type="Rhea" id="RHEA:49572"/>
        <dbReference type="ChEBI" id="CHEBI:15378"/>
        <dbReference type="ChEBI" id="CHEBI:29033"/>
        <dbReference type="ChEBI" id="CHEBI:68438"/>
        <dbReference type="ChEBI" id="CHEBI:131725"/>
        <dbReference type="EC" id="4.99.1.9"/>
    </reaction>
    <physiologicalReaction direction="right-to-left" evidence="6">
        <dbReference type="Rhea" id="RHEA:49574"/>
    </physiologicalReaction>
</comment>
<dbReference type="CDD" id="cd03411">
    <property type="entry name" value="Ferrochelatase_N"/>
    <property type="match status" value="1"/>
</dbReference>
<proteinExistence type="inferred from homology"/>
<evidence type="ECO:0000313" key="10">
    <source>
        <dbReference type="Proteomes" id="UP001166004"/>
    </source>
</evidence>
<comment type="caution">
    <text evidence="9">The sequence shown here is derived from an EMBL/GenBank/DDBJ whole genome shotgun (WGS) entry which is preliminary data.</text>
</comment>
<dbReference type="PROSITE" id="PS00534">
    <property type="entry name" value="FERROCHELATASE"/>
    <property type="match status" value="1"/>
</dbReference>
<evidence type="ECO:0000256" key="5">
    <source>
        <dbReference type="ARBA" id="ARBA00023244"/>
    </source>
</evidence>
<evidence type="ECO:0000256" key="2">
    <source>
        <dbReference type="ARBA" id="ARBA00023004"/>
    </source>
</evidence>
<dbReference type="RefSeq" id="WP_169035790.1">
    <property type="nucleotide sequence ID" value="NZ_LANA01000001.1"/>
</dbReference>
<dbReference type="PANTHER" id="PTHR11108">
    <property type="entry name" value="FERROCHELATASE"/>
    <property type="match status" value="1"/>
</dbReference>
<feature type="binding site" evidence="7">
    <location>
        <position position="271"/>
    </location>
    <ligand>
        <name>Fe(2+)</name>
        <dbReference type="ChEBI" id="CHEBI:29033"/>
    </ligand>
</feature>
<dbReference type="CDD" id="cd00419">
    <property type="entry name" value="Ferrochelatase_C"/>
    <property type="match status" value="1"/>
</dbReference>
<keyword evidence="2 7" id="KW-0408">Iron</keyword>
<protein>
    <recommendedName>
        <fullName evidence="7 8">Ferrochelatase</fullName>
        <ecNumber evidence="7 8">4.98.1.1</ecNumber>
    </recommendedName>
    <alternativeName>
        <fullName evidence="7">Heme synthase</fullName>
    </alternativeName>
    <alternativeName>
        <fullName evidence="7">Protoheme ferro-lyase</fullName>
    </alternativeName>
</protein>
<comment type="pathway">
    <text evidence="7 8">Porphyrin-containing compound metabolism; protoheme biosynthesis; protoheme from protoporphyrin-IX: step 1/1.</text>
</comment>
<dbReference type="Proteomes" id="UP001166004">
    <property type="component" value="Unassembled WGS sequence"/>
</dbReference>
<dbReference type="NCBIfam" id="TIGR00109">
    <property type="entry name" value="hemH"/>
    <property type="match status" value="1"/>
</dbReference>
<dbReference type="Gene3D" id="3.40.50.1400">
    <property type="match status" value="2"/>
</dbReference>
<dbReference type="InterPro" id="IPR019772">
    <property type="entry name" value="Ferrochelatase_AS"/>
</dbReference>
<keyword evidence="3 7" id="KW-0350">Heme biosynthesis</keyword>
<gene>
    <name evidence="7" type="primary">hemH</name>
    <name evidence="9" type="ORF">VP91_00004300</name>
</gene>
<organism evidence="9 10">
    <name type="scientific">Pelagibacter ubique</name>
    <dbReference type="NCBI Taxonomy" id="198252"/>
    <lineage>
        <taxon>Bacteria</taxon>
        <taxon>Pseudomonadati</taxon>
        <taxon>Pseudomonadota</taxon>
        <taxon>Alphaproteobacteria</taxon>
        <taxon>Candidatus Pelagibacterales</taxon>
        <taxon>Candidatus Pelagibacteraceae</taxon>
        <taxon>Candidatus Pelagibacter</taxon>
    </lineage>
</organism>
<dbReference type="PANTHER" id="PTHR11108:SF1">
    <property type="entry name" value="FERROCHELATASE, MITOCHONDRIAL"/>
    <property type="match status" value="1"/>
</dbReference>
<dbReference type="InterPro" id="IPR001015">
    <property type="entry name" value="Ferrochelatase"/>
</dbReference>
<evidence type="ECO:0000256" key="3">
    <source>
        <dbReference type="ARBA" id="ARBA00023133"/>
    </source>
</evidence>
<feature type="binding site" evidence="7">
    <location>
        <position position="191"/>
    </location>
    <ligand>
        <name>Fe(2+)</name>
        <dbReference type="ChEBI" id="CHEBI:29033"/>
    </ligand>
</feature>
<keyword evidence="4 7" id="KW-0456">Lyase</keyword>
<keyword evidence="10" id="KW-1185">Reference proteome</keyword>
<comment type="similarity">
    <text evidence="1 7 8">Belongs to the ferrochelatase family.</text>
</comment>
<dbReference type="EC" id="4.98.1.1" evidence="7 8"/>
<evidence type="ECO:0000256" key="6">
    <source>
        <dbReference type="ARBA" id="ARBA00024536"/>
    </source>
</evidence>
<reference evidence="9 10" key="1">
    <citation type="submission" date="2019-07" db="EMBL/GenBank/DDBJ databases">
        <title>SAR11 Genome Evolution.</title>
        <authorList>
            <person name="Giovannoni S."/>
        </authorList>
    </citation>
    <scope>NUCLEOTIDE SEQUENCE [LARGE SCALE GENOMIC DNA]</scope>
    <source>
        <strain evidence="9 10">HTCC9565</strain>
    </source>
</reference>
<comment type="catalytic activity">
    <reaction evidence="7 8">
        <text>heme b + 2 H(+) = protoporphyrin IX + Fe(2+)</text>
        <dbReference type="Rhea" id="RHEA:22584"/>
        <dbReference type="ChEBI" id="CHEBI:15378"/>
        <dbReference type="ChEBI" id="CHEBI:29033"/>
        <dbReference type="ChEBI" id="CHEBI:57306"/>
        <dbReference type="ChEBI" id="CHEBI:60344"/>
        <dbReference type="EC" id="4.98.1.1"/>
    </reaction>
</comment>
<dbReference type="SUPFAM" id="SSF53800">
    <property type="entry name" value="Chelatase"/>
    <property type="match status" value="1"/>
</dbReference>
<dbReference type="Pfam" id="PF00762">
    <property type="entry name" value="Ferrochelatase"/>
    <property type="match status" value="1"/>
</dbReference>
<dbReference type="HAMAP" id="MF_00323">
    <property type="entry name" value="Ferrochelatase"/>
    <property type="match status" value="1"/>
</dbReference>
<keyword evidence="7" id="KW-0479">Metal-binding</keyword>
<evidence type="ECO:0000256" key="8">
    <source>
        <dbReference type="RuleBase" id="RU000607"/>
    </source>
</evidence>
<name>A0ABX1SZK9_PELUQ</name>
<keyword evidence="7 8" id="KW-0963">Cytoplasm</keyword>
<comment type="function">
    <text evidence="7 8">Catalyzes the ferrous insertion into protoporphyrin IX.</text>
</comment>
<evidence type="ECO:0000256" key="4">
    <source>
        <dbReference type="ARBA" id="ARBA00023239"/>
    </source>
</evidence>